<feature type="compositionally biased region" description="Basic residues" evidence="9">
    <location>
        <begin position="1026"/>
        <end position="1037"/>
    </location>
</feature>
<gene>
    <name evidence="13" type="primary">JMJ25_1</name>
    <name evidence="13" type="ORF">CK203_029425</name>
</gene>
<dbReference type="EMBL" id="QGNW01000168">
    <property type="protein sequence ID" value="RVW89016.1"/>
    <property type="molecule type" value="Genomic_DNA"/>
</dbReference>
<accession>A0A438HX58</accession>
<feature type="region of interest" description="Disordered" evidence="9">
    <location>
        <begin position="756"/>
        <end position="778"/>
    </location>
</feature>
<dbReference type="InterPro" id="IPR018866">
    <property type="entry name" value="Znf-4CXXC_R1"/>
</dbReference>
<evidence type="ECO:0000259" key="10">
    <source>
        <dbReference type="PROSITE" id="PS50089"/>
    </source>
</evidence>
<keyword evidence="13" id="KW-0808">Transferase</keyword>
<evidence type="ECO:0000256" key="8">
    <source>
        <dbReference type="PROSITE-ProRule" id="PRU01002"/>
    </source>
</evidence>
<feature type="domain" description="JmjC" evidence="11">
    <location>
        <begin position="2178"/>
        <end position="2347"/>
    </location>
</feature>
<comment type="caution">
    <text evidence="8">Lacks conserved residue(s) required for the propagation of feature annotation.</text>
</comment>
<evidence type="ECO:0000256" key="5">
    <source>
        <dbReference type="ARBA" id="ARBA00023163"/>
    </source>
</evidence>
<organism evidence="13 14">
    <name type="scientific">Vitis vinifera</name>
    <name type="common">Grape</name>
    <dbReference type="NCBI Taxonomy" id="29760"/>
    <lineage>
        <taxon>Eukaryota</taxon>
        <taxon>Viridiplantae</taxon>
        <taxon>Streptophyta</taxon>
        <taxon>Embryophyta</taxon>
        <taxon>Tracheophyta</taxon>
        <taxon>Spermatophyta</taxon>
        <taxon>Magnoliopsida</taxon>
        <taxon>eudicotyledons</taxon>
        <taxon>Gunneridae</taxon>
        <taxon>Pentapetalae</taxon>
        <taxon>rosids</taxon>
        <taxon>Vitales</taxon>
        <taxon>Vitaceae</taxon>
        <taxon>Viteae</taxon>
        <taxon>Vitis</taxon>
    </lineage>
</organism>
<feature type="compositionally biased region" description="Basic and acidic residues" evidence="9">
    <location>
        <begin position="262"/>
        <end position="275"/>
    </location>
</feature>
<keyword evidence="7" id="KW-0863">Zinc-finger</keyword>
<dbReference type="GO" id="GO:0008168">
    <property type="term" value="F:methyltransferase activity"/>
    <property type="evidence" value="ECO:0007669"/>
    <property type="project" value="UniProtKB-KW"/>
</dbReference>
<dbReference type="GO" id="GO:0032454">
    <property type="term" value="F:histone H3K9 demethylase activity"/>
    <property type="evidence" value="ECO:0007669"/>
    <property type="project" value="InterPro"/>
</dbReference>
<dbReference type="PROSITE" id="PS50089">
    <property type="entry name" value="ZF_RING_2"/>
    <property type="match status" value="1"/>
</dbReference>
<dbReference type="SUPFAM" id="SSF51197">
    <property type="entry name" value="Clavaminate synthase-like"/>
    <property type="match status" value="2"/>
</dbReference>
<dbReference type="SMART" id="SM00558">
    <property type="entry name" value="JmjC"/>
    <property type="match status" value="1"/>
</dbReference>
<dbReference type="InterPro" id="IPR045109">
    <property type="entry name" value="LSDs-like"/>
</dbReference>
<keyword evidence="5" id="KW-0804">Transcription</keyword>
<keyword evidence="3" id="KW-0479">Metal-binding</keyword>
<dbReference type="InterPro" id="IPR014977">
    <property type="entry name" value="WRC_dom"/>
</dbReference>
<comment type="caution">
    <text evidence="13">The sequence shown here is derived from an EMBL/GenBank/DDBJ whole genome shotgun (WGS) entry which is preliminary data.</text>
</comment>
<dbReference type="Proteomes" id="UP000288805">
    <property type="component" value="Unassembled WGS sequence"/>
</dbReference>
<evidence type="ECO:0000256" key="2">
    <source>
        <dbReference type="ARBA" id="ARBA00006801"/>
    </source>
</evidence>
<dbReference type="InterPro" id="IPR017956">
    <property type="entry name" value="AT_hook_DNA-bd_motif"/>
</dbReference>
<dbReference type="PROSITE" id="PS51184">
    <property type="entry name" value="JMJC"/>
    <property type="match status" value="1"/>
</dbReference>
<feature type="region of interest" description="Disordered" evidence="9">
    <location>
        <begin position="1020"/>
        <end position="1040"/>
    </location>
</feature>
<feature type="compositionally biased region" description="Polar residues" evidence="9">
    <location>
        <begin position="930"/>
        <end position="946"/>
    </location>
</feature>
<dbReference type="PROSITE" id="PS51667">
    <property type="entry name" value="WRC"/>
    <property type="match status" value="1"/>
</dbReference>
<dbReference type="GO" id="GO:0008270">
    <property type="term" value="F:zinc ion binding"/>
    <property type="evidence" value="ECO:0007669"/>
    <property type="project" value="UniProtKB-KW"/>
</dbReference>
<feature type="region of interest" description="Disordered" evidence="9">
    <location>
        <begin position="906"/>
        <end position="962"/>
    </location>
</feature>
<feature type="region of interest" description="Disordered" evidence="9">
    <location>
        <begin position="369"/>
        <end position="431"/>
    </location>
</feature>
<dbReference type="GO" id="GO:0005634">
    <property type="term" value="C:nucleus"/>
    <property type="evidence" value="ECO:0007669"/>
    <property type="project" value="UniProtKB-SubCell"/>
</dbReference>
<dbReference type="Pfam" id="PF10497">
    <property type="entry name" value="zf-4CXXC_R1"/>
    <property type="match status" value="1"/>
</dbReference>
<dbReference type="PANTHER" id="PTHR12549">
    <property type="entry name" value="JMJC DOMAIN-CONTAINING HISTONE DEMETHYLATION PROTEIN"/>
    <property type="match status" value="1"/>
</dbReference>
<evidence type="ECO:0000259" key="12">
    <source>
        <dbReference type="PROSITE" id="PS51667"/>
    </source>
</evidence>
<protein>
    <submittedName>
        <fullName evidence="13">Lysine-specific demethylase JMJ25</fullName>
    </submittedName>
</protein>
<proteinExistence type="inferred from homology"/>
<evidence type="ECO:0000256" key="4">
    <source>
        <dbReference type="ARBA" id="ARBA00023015"/>
    </source>
</evidence>
<name>A0A438HX58_VITVI</name>
<evidence type="ECO:0000313" key="14">
    <source>
        <dbReference type="Proteomes" id="UP000288805"/>
    </source>
</evidence>
<feature type="compositionally biased region" description="Pro residues" evidence="9">
    <location>
        <begin position="2390"/>
        <end position="2406"/>
    </location>
</feature>
<dbReference type="GO" id="GO:0032259">
    <property type="term" value="P:methylation"/>
    <property type="evidence" value="ECO:0007669"/>
    <property type="project" value="UniProtKB-KW"/>
</dbReference>
<feature type="domain" description="WRC" evidence="12">
    <location>
        <begin position="1"/>
        <end position="44"/>
    </location>
</feature>
<feature type="compositionally biased region" description="Basic and acidic residues" evidence="9">
    <location>
        <begin position="218"/>
        <end position="227"/>
    </location>
</feature>
<feature type="compositionally biased region" description="Basic residues" evidence="9">
    <location>
        <begin position="950"/>
        <end position="962"/>
    </location>
</feature>
<feature type="compositionally biased region" description="Gly residues" evidence="9">
    <location>
        <begin position="244"/>
        <end position="259"/>
    </location>
</feature>
<evidence type="ECO:0000256" key="3">
    <source>
        <dbReference type="ARBA" id="ARBA00022723"/>
    </source>
</evidence>
<evidence type="ECO:0000256" key="6">
    <source>
        <dbReference type="ARBA" id="ARBA00023242"/>
    </source>
</evidence>
<feature type="compositionally biased region" description="Gly residues" evidence="9">
    <location>
        <begin position="162"/>
        <end position="185"/>
    </location>
</feature>
<evidence type="ECO:0000313" key="13">
    <source>
        <dbReference type="EMBL" id="RVW89016.1"/>
    </source>
</evidence>
<feature type="region of interest" description="Disordered" evidence="9">
    <location>
        <begin position="2384"/>
        <end position="2416"/>
    </location>
</feature>
<dbReference type="InterPro" id="IPR003347">
    <property type="entry name" value="JmjC_dom"/>
</dbReference>
<comment type="similarity">
    <text evidence="2">Belongs to the JARID1 histone demethylase family.</text>
</comment>
<keyword evidence="13" id="KW-0489">Methyltransferase</keyword>
<evidence type="ECO:0000256" key="1">
    <source>
        <dbReference type="ARBA" id="ARBA00004123"/>
    </source>
</evidence>
<reference evidence="13 14" key="1">
    <citation type="journal article" date="2018" name="PLoS Genet.">
        <title>Population sequencing reveals clonal diversity and ancestral inbreeding in the grapevine cultivar Chardonnay.</title>
        <authorList>
            <person name="Roach M.J."/>
            <person name="Johnson D.L."/>
            <person name="Bohlmann J."/>
            <person name="van Vuuren H.J."/>
            <person name="Jones S.J."/>
            <person name="Pretorius I.S."/>
            <person name="Schmidt S.A."/>
            <person name="Borneman A.R."/>
        </authorList>
    </citation>
    <scope>NUCLEOTIDE SEQUENCE [LARGE SCALE GENOMIC DNA]</scope>
    <source>
        <strain evidence="14">cv. Chardonnay</strain>
        <tissue evidence="13">Leaf</tissue>
    </source>
</reference>
<dbReference type="Gene3D" id="2.60.120.650">
    <property type="entry name" value="Cupin"/>
    <property type="match status" value="2"/>
</dbReference>
<feature type="compositionally biased region" description="Gly residues" evidence="9">
    <location>
        <begin position="382"/>
        <end position="406"/>
    </location>
</feature>
<keyword evidence="4" id="KW-0805">Transcription regulation</keyword>
<keyword evidence="7" id="KW-0862">Zinc</keyword>
<dbReference type="PANTHER" id="PTHR12549:SF38">
    <property type="entry name" value="JMJC DOMAIN-CONTAINING HISTONE DEMETHYLASE 2, ISOFORM A"/>
    <property type="match status" value="1"/>
</dbReference>
<sequence length="2430" mass="266694">MEDERCRRRGSPNWRCSERALPGKTLCEKHLFCQLIRNRVKTARLAEGRDGEVGRPSGKQKLAAAGEEMVGGGGKEDRGFSGEILAAGEGGGGEVVGGEEMPEGFGGGMWGWFGGDEGGNDGNALGSGGVMGGSAGDGNGGEVDGGGVGERGVASGNWATGRGNGGGVVESGGDGDWVSSGGIGGCSREEAGGNGSGDVRLIESLAGHSGGNEGGGEEVVKGGEDSGRAAGGGGLVGYPKEVTGGSGGNSGGSGGGIGGIESRSDGNGHGDDVGEKKKRRGRPRGSKTRRKGEEVPGQSRESTGGNGGGNDGNGCNASGNIGGDEIVVLKKRKLGRPKGSKTRRNVIDGEIVELPIGNWGGSEVIGGLSSGNGRGEIEGTGDLSGGSGRGSGEGIGGLPGGDGSGGEIMVKRRKLGRPKGSNTRRRIPDGRELQVWAGETVENDGLALDLEGNRWKSGAFHGGNNGEGWKVKHGRGRPKGWKKKGRKRKVFYGGELRALEGVKKRGRKRKIVDGEELWDLKGLEKRGRKGGIFYGKELQGSSCEARMVDLLATLQSFAPYSGAVLAEYIKKQYAAITSVPSKQKVWRQPDLAKMVGLLATLRDVVPYRGEVLAENFLYFKWRSSISALEYLAPCRGGVLAEYFMYRERSSSIPYDDIYKCEFDEAPLVTEEIQDQSVQGIRVNEGPSHSEGIGVGEGPSSTEGIQGQYGGAAGGNDGGKLGAKEFLGGFGAFARQKDGGYGFSRLKNKCRRLKGSNNGEEIGGWSGEASRENGPQKEIQGWSGEACCRNDGDEMVSLRGRCDRPNSSEDWMNELNRSGGATCTIDRRSEIISSEGKCGWPQVIENKRTILAAEQDGIIPFEVTGWNDMGDETEGLENKKSGLIAIEDCGLPGEVIGRDEKPSEIFRQKAKRGRPKGSKNRIPCIPKEEQSQATASNFLGGNNSGDVNISWKRKPGRPKGSKNKKVILNGEALNKIPMPNQEHQMPVSKIEEDLNKEGSLQVEYVRDCGNAQMSNGELLTDTDNVHKRPRGRPKKLKDHRGESNCIKEGKFNENGLANSGLSVEGSMQLIMTVRCLSNGKLSFRDIDKADLDASNGKREQRSLMCHQCLRHAKSGVVVCSSCKKKRYCYECLAKWYPEKTREDIRNACPFCRCICNCRMCLKQDLVVMTGHGEADTNIKLQKLLYLLDRTLPLLRHIHGEQSSEIHVEAQIRGAQLTEEDIMRSILDKDDRVYCDNCNTSIVNLHRSCPNPDCSYDLCLTCCRELRKGLQPGGNEAESSHQQFVERVNGQGTEVKGRIPAHDERYGWESDGAHPTNNYAADTCDFPDWRVNMDGSIPCPPKARGGCGTETLELRRIFEPNWVDHLIKSAEDLTMNFGSPDIDFSQGCSLCLPTASTGSGEKHCEVRRAAFRENSHDDFLYCPNSACLGDNEIEHFQMHWMRGEPVIVRNVLEKTSGLSWDPMVMWRAFRGATKVLKEDALSVKAIDCFDWWLIEQTVLLSFCSNAILNDPWTVQINIFQFFKGYLQGRRHKSGWPEMLKLKDWPPSNSFDECLPRHGAEFIAMLPYSDYTNPKSGLLNLATKLPDVLKPDLGPKTYIAYGSLEELGRGNSVTKLHCDISDAPYTNDTLGIVVHAVSAGVPRQRILFKGVLISFKIKILLSLFWLNDDVNVLTHTAKVNIAPLQSKIMNKLQKKYEAEDLLELYGGAHDASDTTGKETTEQSQKDETMDCEYSAKENTVGIDSLFLGSLNEKEEKHSEQEDRRTLPLLDSMGLGTMSSDRDYILEDLALESTVMVNCEKQSVGDLNTEFQICDLEKHESNLSLLEKDCGITHVLVKKQAELKRCSLQFGGSVEDSLLHESINLEKTPPNGHGIGNFLGMSGKEDRYYSMNNQPDTCTSYIDGSSSIVRNCMNGELNIQGIEQPGFKEFSSFICRDVDERNFSLSGEINVHADCLATKDLCCPHQLGAENGIAKTDSFNQEYSQPPNVALKNNLNNEDVLDVIFLGTERDYEPELMKSDLDEKGTRFNYAVNCRDVTERNFSLPDRMDFNPHCLDTEELCCADRLDVQDEIVERDSAHKQEYDQPPNLLCTSMLISGKDGLQGMFSGNCWESGPKPDTRVLDVGPDCFAKSRDVSEKDLFLPEERDRDPNCPAAEEFWSGNGFDAKNARTERGLCNQEYFHLSNEKAEMRFVSEKSPLEATFSGNEANHSESMKPGSSNVRDSVQSNDHSEVAYGGAVWDIFRRQDVPKLIEFLRKHQKEFRHINNLPVDSVIHPIHDQTLYLTERHKKQLKEEYNVEPWTFEQYLGEAVFIPAGCPHQVRNRQSCIKVALDFVSPDNVQECIRLTEEFRLLPKDHRAKEDKLEVKKMALYAVNVAVDEAKNLISKLEQGRPAPEPGPGPRPEPGPGPRPEPEPEPAAVTERIWQQQQKCMRV</sequence>
<evidence type="ECO:0000256" key="7">
    <source>
        <dbReference type="PROSITE-ProRule" id="PRU00175"/>
    </source>
</evidence>
<keyword evidence="6" id="KW-0539">Nucleus</keyword>
<feature type="region of interest" description="Disordered" evidence="9">
    <location>
        <begin position="2199"/>
        <end position="2224"/>
    </location>
</feature>
<evidence type="ECO:0000259" key="11">
    <source>
        <dbReference type="PROSITE" id="PS51184"/>
    </source>
</evidence>
<feature type="compositionally biased region" description="Basic residues" evidence="9">
    <location>
        <begin position="411"/>
        <end position="425"/>
    </location>
</feature>
<feature type="region of interest" description="Disordered" evidence="9">
    <location>
        <begin position="682"/>
        <end position="712"/>
    </location>
</feature>
<feature type="domain" description="RING-type" evidence="10">
    <location>
        <begin position="1104"/>
        <end position="1151"/>
    </location>
</feature>
<feature type="region of interest" description="Disordered" evidence="9">
    <location>
        <begin position="156"/>
        <end position="322"/>
    </location>
</feature>
<feature type="compositionally biased region" description="Polar residues" evidence="9">
    <location>
        <begin position="2212"/>
        <end position="2224"/>
    </location>
</feature>
<feature type="compositionally biased region" description="Basic and acidic residues" evidence="9">
    <location>
        <begin position="1707"/>
        <end position="1725"/>
    </location>
</feature>
<evidence type="ECO:0000256" key="9">
    <source>
        <dbReference type="SAM" id="MobiDB-lite"/>
    </source>
</evidence>
<feature type="compositionally biased region" description="Basic residues" evidence="9">
    <location>
        <begin position="907"/>
        <end position="918"/>
    </location>
</feature>
<dbReference type="FunFam" id="2.60.120.650:FF:000033">
    <property type="entry name" value="Transcription factor jumonji (JmjC) domain-containing protein"/>
    <property type="match status" value="1"/>
</dbReference>
<dbReference type="InterPro" id="IPR001841">
    <property type="entry name" value="Znf_RING"/>
</dbReference>
<dbReference type="GO" id="GO:0003677">
    <property type="term" value="F:DNA binding"/>
    <property type="evidence" value="ECO:0007669"/>
    <property type="project" value="InterPro"/>
</dbReference>
<feature type="compositionally biased region" description="Basic residues" evidence="9">
    <location>
        <begin position="276"/>
        <end position="290"/>
    </location>
</feature>
<dbReference type="Pfam" id="PF02373">
    <property type="entry name" value="JmjC"/>
    <property type="match status" value="1"/>
</dbReference>
<dbReference type="SMART" id="SM00384">
    <property type="entry name" value="AT_hook"/>
    <property type="match status" value="8"/>
</dbReference>
<comment type="subcellular location">
    <subcellularLocation>
        <location evidence="1">Nucleus</location>
    </subcellularLocation>
</comment>
<feature type="region of interest" description="Disordered" evidence="9">
    <location>
        <begin position="1706"/>
        <end position="1726"/>
    </location>
</feature>